<gene>
    <name evidence="5" type="ORF">O181_011022</name>
</gene>
<feature type="region of interest" description="Disordered" evidence="3">
    <location>
        <begin position="160"/>
        <end position="183"/>
    </location>
</feature>
<dbReference type="Proteomes" id="UP000765509">
    <property type="component" value="Unassembled WGS sequence"/>
</dbReference>
<dbReference type="Gene3D" id="4.10.60.10">
    <property type="entry name" value="Zinc finger, CCHC-type"/>
    <property type="match status" value="1"/>
</dbReference>
<feature type="compositionally biased region" description="Basic and acidic residues" evidence="3">
    <location>
        <begin position="66"/>
        <end position="77"/>
    </location>
</feature>
<dbReference type="EMBL" id="AVOT02002719">
    <property type="protein sequence ID" value="MBW0471307.1"/>
    <property type="molecule type" value="Genomic_DNA"/>
</dbReference>
<evidence type="ECO:0000256" key="2">
    <source>
        <dbReference type="PROSITE-ProRule" id="PRU00047"/>
    </source>
</evidence>
<evidence type="ECO:0000313" key="5">
    <source>
        <dbReference type="EMBL" id="MBW0471307.1"/>
    </source>
</evidence>
<evidence type="ECO:0000259" key="4">
    <source>
        <dbReference type="PROSITE" id="PS50158"/>
    </source>
</evidence>
<dbReference type="InterPro" id="IPR036875">
    <property type="entry name" value="Znf_CCHC_sf"/>
</dbReference>
<dbReference type="SUPFAM" id="SSF57756">
    <property type="entry name" value="Retrovirus zinc finger-like domains"/>
    <property type="match status" value="1"/>
</dbReference>
<comment type="caution">
    <text evidence="5">The sequence shown here is derived from an EMBL/GenBank/DDBJ whole genome shotgun (WGS) entry which is preliminary data.</text>
</comment>
<evidence type="ECO:0000256" key="3">
    <source>
        <dbReference type="SAM" id="MobiDB-lite"/>
    </source>
</evidence>
<feature type="domain" description="CCHC-type" evidence="4">
    <location>
        <begin position="552"/>
        <end position="567"/>
    </location>
</feature>
<keyword evidence="6" id="KW-1185">Reference proteome</keyword>
<evidence type="ECO:0000313" key="6">
    <source>
        <dbReference type="Proteomes" id="UP000765509"/>
    </source>
</evidence>
<feature type="region of interest" description="Disordered" evidence="3">
    <location>
        <begin position="573"/>
        <end position="620"/>
    </location>
</feature>
<name>A0A9Q3BTR8_9BASI</name>
<keyword evidence="2" id="KW-0863">Zinc-finger</keyword>
<sequence length="620" mass="72013">MSPVHLRNLGFQRNQTEDREEPQTRGLERHESSSSVPPTRQRFISMEDGQQEVQPGISLGRTWSKLPEDLSQKDRLQRPYGNHQRLETHQEVQTPGGEGKKDKGESSHCTSYRRTAYPDRAYSDSFRLTRSRPNQLSSGFTPFRNQQISGQGSPLFTVPGGFQEKTRKQGQKQDLLQPEEERVRPHDPEAVIFCERSAQEPEVVVNNSRISSPINRNITPTQIEHNVVTPESNLNSDALWLQMSQYAEKTQKQFAELESSHERMKKLTASMDKIVKTLQEGHSEFIKASEDTNKQLNIVFEEQHHSKRDRDCLDQDINKLFNVYHSMKPKPQGHVMDNPYHQDCIKPDSMLMNNARSPSQYQDADSLTYSEKEALKQLSEASSWPKFSGKGEYDHMELIDYIDGLFMDVPSIPYYWITARLNTEFKGHASIWYTEMKEIDGRRNWPWWKSQIIQKYSNGTWIWKKTMSFDNDKYSVDKDSYEWCLRQFKRLKAIEAQNDIANTLQDISKRTNIGKFTPYKSSGVKKKQPFRVEFKDKPKERVAEVEKKKNSCHNCGSTDHYSNNCPKAKKNLYAIEKVPEEESPTEDSESDSMGDAIREPSDDDQDPREEFLVEYQEGTH</sequence>
<proteinExistence type="predicted"/>
<protein>
    <recommendedName>
        <fullName evidence="4">CCHC-type domain-containing protein</fullName>
    </recommendedName>
</protein>
<dbReference type="GO" id="GO:0003676">
    <property type="term" value="F:nucleic acid binding"/>
    <property type="evidence" value="ECO:0007669"/>
    <property type="project" value="InterPro"/>
</dbReference>
<dbReference type="GO" id="GO:0006397">
    <property type="term" value="P:mRNA processing"/>
    <property type="evidence" value="ECO:0007669"/>
    <property type="project" value="UniProtKB-KW"/>
</dbReference>
<accession>A0A9Q3BTR8</accession>
<feature type="compositionally biased region" description="Acidic residues" evidence="3">
    <location>
        <begin position="579"/>
        <end position="592"/>
    </location>
</feature>
<dbReference type="PROSITE" id="PS50158">
    <property type="entry name" value="ZF_CCHC"/>
    <property type="match status" value="1"/>
</dbReference>
<organism evidence="5 6">
    <name type="scientific">Austropuccinia psidii MF-1</name>
    <dbReference type="NCBI Taxonomy" id="1389203"/>
    <lineage>
        <taxon>Eukaryota</taxon>
        <taxon>Fungi</taxon>
        <taxon>Dikarya</taxon>
        <taxon>Basidiomycota</taxon>
        <taxon>Pucciniomycotina</taxon>
        <taxon>Pucciniomycetes</taxon>
        <taxon>Pucciniales</taxon>
        <taxon>Sphaerophragmiaceae</taxon>
        <taxon>Austropuccinia</taxon>
    </lineage>
</organism>
<dbReference type="OrthoDB" id="8026949at2759"/>
<dbReference type="Pfam" id="PF00098">
    <property type="entry name" value="zf-CCHC"/>
    <property type="match status" value="1"/>
</dbReference>
<keyword evidence="2" id="KW-0479">Metal-binding</keyword>
<keyword evidence="1" id="KW-0507">mRNA processing</keyword>
<dbReference type="InterPro" id="IPR001878">
    <property type="entry name" value="Znf_CCHC"/>
</dbReference>
<keyword evidence="2" id="KW-0862">Zinc</keyword>
<dbReference type="SMART" id="SM00343">
    <property type="entry name" value="ZnF_C2HC"/>
    <property type="match status" value="1"/>
</dbReference>
<reference evidence="5" key="1">
    <citation type="submission" date="2021-03" db="EMBL/GenBank/DDBJ databases">
        <title>Draft genome sequence of rust myrtle Austropuccinia psidii MF-1, a brazilian biotype.</title>
        <authorList>
            <person name="Quecine M.C."/>
            <person name="Pachon D.M.R."/>
            <person name="Bonatelli M.L."/>
            <person name="Correr F.H."/>
            <person name="Franceschini L.M."/>
            <person name="Leite T.F."/>
            <person name="Margarido G.R.A."/>
            <person name="Almeida C.A."/>
            <person name="Ferrarezi J.A."/>
            <person name="Labate C.A."/>
        </authorList>
    </citation>
    <scope>NUCLEOTIDE SEQUENCE</scope>
    <source>
        <strain evidence="5">MF-1</strain>
    </source>
</reference>
<dbReference type="GO" id="GO:0008270">
    <property type="term" value="F:zinc ion binding"/>
    <property type="evidence" value="ECO:0007669"/>
    <property type="project" value="UniProtKB-KW"/>
</dbReference>
<evidence type="ECO:0000256" key="1">
    <source>
        <dbReference type="ARBA" id="ARBA00022664"/>
    </source>
</evidence>
<dbReference type="AlphaFoldDB" id="A0A9Q3BTR8"/>
<feature type="region of interest" description="Disordered" evidence="3">
    <location>
        <begin position="1"/>
        <end position="116"/>
    </location>
</feature>
<feature type="compositionally biased region" description="Basic and acidic residues" evidence="3">
    <location>
        <begin position="15"/>
        <end position="32"/>
    </location>
</feature>